<dbReference type="InterPro" id="IPR003593">
    <property type="entry name" value="AAA+_ATPase"/>
</dbReference>
<dbReference type="PANTHER" id="PTHR34301">
    <property type="entry name" value="DNA-BINDING PROTEIN-RELATED"/>
    <property type="match status" value="1"/>
</dbReference>
<accession>A0A7J3Z7A7</accession>
<dbReference type="Gene3D" id="3.40.50.300">
    <property type="entry name" value="P-loop containing nucleotide triphosphate hydrolases"/>
    <property type="match status" value="1"/>
</dbReference>
<reference evidence="2" key="1">
    <citation type="journal article" date="2020" name="mSystems">
        <title>Genome- and Community-Level Interaction Insights into Carbon Utilization and Element Cycling Functions of Hydrothermarchaeota in Hydrothermal Sediment.</title>
        <authorList>
            <person name="Zhou Z."/>
            <person name="Liu Y."/>
            <person name="Xu W."/>
            <person name="Pan J."/>
            <person name="Luo Z.H."/>
            <person name="Li M."/>
        </authorList>
    </citation>
    <scope>NUCLEOTIDE SEQUENCE [LARGE SCALE GENOMIC DNA]</scope>
    <source>
        <strain evidence="2">SpSt-1105</strain>
    </source>
</reference>
<dbReference type="AlphaFoldDB" id="A0A7J3Z7A7"/>
<evidence type="ECO:0000259" key="1">
    <source>
        <dbReference type="SMART" id="SM00382"/>
    </source>
</evidence>
<dbReference type="GO" id="GO:0005524">
    <property type="term" value="F:ATP binding"/>
    <property type="evidence" value="ECO:0007669"/>
    <property type="project" value="UniProtKB-KW"/>
</dbReference>
<dbReference type="InterPro" id="IPR048907">
    <property type="entry name" value="WHD_MCM_arc"/>
</dbReference>
<dbReference type="SUPFAM" id="SSF46785">
    <property type="entry name" value="Winged helix' DNA-binding domain"/>
    <property type="match status" value="1"/>
</dbReference>
<gene>
    <name evidence="2" type="ORF">ENM66_04290</name>
</gene>
<dbReference type="Pfam" id="PF21100">
    <property type="entry name" value="WHD_MCM"/>
    <property type="match status" value="1"/>
</dbReference>
<dbReference type="InterPro" id="IPR036388">
    <property type="entry name" value="WH-like_DNA-bd_sf"/>
</dbReference>
<dbReference type="SMART" id="SM00382">
    <property type="entry name" value="AAA"/>
    <property type="match status" value="1"/>
</dbReference>
<dbReference type="Pfam" id="PF01637">
    <property type="entry name" value="ATPase_2"/>
    <property type="match status" value="1"/>
</dbReference>
<comment type="caution">
    <text evidence="2">The sequence shown here is derived from an EMBL/GenBank/DDBJ whole genome shotgun (WGS) entry which is preliminary data.</text>
</comment>
<dbReference type="Gene3D" id="1.10.8.60">
    <property type="match status" value="1"/>
</dbReference>
<feature type="domain" description="AAA+ ATPase" evidence="1">
    <location>
        <begin position="34"/>
        <end position="236"/>
    </location>
</feature>
<keyword evidence="2" id="KW-0067">ATP-binding</keyword>
<dbReference type="EMBL" id="DRYQ01000061">
    <property type="protein sequence ID" value="HHQ50552.1"/>
    <property type="molecule type" value="Genomic_DNA"/>
</dbReference>
<sequence length="373" mass="42232">MVLPVLFDLAPKASKRDFYDFEAELEQLYKFYLSARVVAVSGPRRTGKTSLILTFLNEYRVPSVFIDCRRVALSPYGVSFRGFVEELTRALNSFLERLRGRAERLLELLKSVRGVEVDLAMARVALGWGRKKRPSLVELLERVNRFASEEGVRVALVLDELQELQPLNIDFSKLLAYAYDHLVNTVVIVTGSQIGLLYDMLGVDDPESPLYGRAVAEVSMRRLLRDEAVEFLEKGFAELGVEVEKSVIEEAVNTLDGVIGWLTYFGWSYANGVRSLGEVLDMAAKQEAEELKRFLAKTRSERRYREILKAIASGKSKWSEIKRALEVAEGIEIDDSNFSDLLKKLIKAGFIEKRGEVYTAPDPITLRAIEKHL</sequence>
<keyword evidence="2" id="KW-0547">Nucleotide-binding</keyword>
<evidence type="ECO:0000313" key="2">
    <source>
        <dbReference type="EMBL" id="HHQ50552.1"/>
    </source>
</evidence>
<dbReference type="InterPro" id="IPR036390">
    <property type="entry name" value="WH_DNA-bd_sf"/>
</dbReference>
<dbReference type="InterPro" id="IPR027417">
    <property type="entry name" value="P-loop_NTPase"/>
</dbReference>
<proteinExistence type="predicted"/>
<organism evidence="2">
    <name type="scientific">Ignisphaera aggregans</name>
    <dbReference type="NCBI Taxonomy" id="334771"/>
    <lineage>
        <taxon>Archaea</taxon>
        <taxon>Thermoproteota</taxon>
        <taxon>Thermoprotei</taxon>
        <taxon>Desulfurococcales</taxon>
        <taxon>Desulfurococcaceae</taxon>
        <taxon>Ignisphaera</taxon>
    </lineage>
</organism>
<protein>
    <submittedName>
        <fullName evidence="2">ATP-binding protein</fullName>
    </submittedName>
</protein>
<dbReference type="Gene3D" id="1.10.10.10">
    <property type="entry name" value="Winged helix-like DNA-binding domain superfamily/Winged helix DNA-binding domain"/>
    <property type="match status" value="1"/>
</dbReference>
<name>A0A7J3Z7A7_9CREN</name>
<dbReference type="SUPFAM" id="SSF52540">
    <property type="entry name" value="P-loop containing nucleoside triphosphate hydrolases"/>
    <property type="match status" value="1"/>
</dbReference>
<dbReference type="InterPro" id="IPR011579">
    <property type="entry name" value="ATPase_dom"/>
</dbReference>
<dbReference type="PANTHER" id="PTHR34301:SF8">
    <property type="entry name" value="ATPASE DOMAIN-CONTAINING PROTEIN"/>
    <property type="match status" value="1"/>
</dbReference>